<dbReference type="Proteomes" id="UP001268089">
    <property type="component" value="Unassembled WGS sequence"/>
</dbReference>
<feature type="chain" id="PRO_5046787377" description="DUF2145 domain-containing protein" evidence="1">
    <location>
        <begin position="25"/>
        <end position="272"/>
    </location>
</feature>
<accession>A0ABU1ZH89</accession>
<keyword evidence="3" id="KW-1185">Reference proteome</keyword>
<organism evidence="2 3">
    <name type="scientific">Rhodoferax saidenbachensis</name>
    <dbReference type="NCBI Taxonomy" id="1484693"/>
    <lineage>
        <taxon>Bacteria</taxon>
        <taxon>Pseudomonadati</taxon>
        <taxon>Pseudomonadota</taxon>
        <taxon>Betaproteobacteria</taxon>
        <taxon>Burkholderiales</taxon>
        <taxon>Comamonadaceae</taxon>
        <taxon>Rhodoferax</taxon>
    </lineage>
</organism>
<evidence type="ECO:0000256" key="1">
    <source>
        <dbReference type="SAM" id="SignalP"/>
    </source>
</evidence>
<name>A0ABU1ZH89_9BURK</name>
<comment type="caution">
    <text evidence="2">The sequence shown here is derived from an EMBL/GenBank/DDBJ whole genome shotgun (WGS) entry which is preliminary data.</text>
</comment>
<gene>
    <name evidence="2" type="ORF">J2X15_000178</name>
</gene>
<feature type="signal peptide" evidence="1">
    <location>
        <begin position="1"/>
        <end position="24"/>
    </location>
</feature>
<reference evidence="2 3" key="1">
    <citation type="submission" date="2023-07" db="EMBL/GenBank/DDBJ databases">
        <title>Sorghum-associated microbial communities from plants grown in Nebraska, USA.</title>
        <authorList>
            <person name="Schachtman D."/>
        </authorList>
    </citation>
    <scope>NUCLEOTIDE SEQUENCE [LARGE SCALE GENOMIC DNA]</scope>
    <source>
        <strain evidence="2 3">BE308</strain>
    </source>
</reference>
<dbReference type="EMBL" id="JAVDXO010000001">
    <property type="protein sequence ID" value="MDR7304912.1"/>
    <property type="molecule type" value="Genomic_DNA"/>
</dbReference>
<evidence type="ECO:0000313" key="2">
    <source>
        <dbReference type="EMBL" id="MDR7304912.1"/>
    </source>
</evidence>
<evidence type="ECO:0000313" key="3">
    <source>
        <dbReference type="Proteomes" id="UP001268089"/>
    </source>
</evidence>
<dbReference type="InterPro" id="IPR014547">
    <property type="entry name" value="UCP028477"/>
</dbReference>
<dbReference type="PIRSF" id="PIRSF028477">
    <property type="entry name" value="UCP028477"/>
    <property type="match status" value="1"/>
</dbReference>
<dbReference type="RefSeq" id="WP_409034232.1">
    <property type="nucleotide sequence ID" value="NZ_JAVDXO010000001.1"/>
</dbReference>
<evidence type="ECO:0008006" key="4">
    <source>
        <dbReference type="Google" id="ProtNLM"/>
    </source>
</evidence>
<proteinExistence type="predicted"/>
<sequence>MTLFRASRALAVWVLLAAALPALAGRNCDTQLPLKTSVLERGLALAGRTVAALDATGADVVVLARAGQDLTKYGLQYSHLGFAYRQPDGANGHVWRVLHKLNLCGSAVSAIYRQGLGEFFMDDLWRYEAGWVVPTPEVQAQLLKVLRDEPRAVSLHHKPYSMVSYAWSQKYQQSNQWALETFAMALGAGDAGGRAGREQAQAWLQARDYQPTPLKIGALTRLGGRMTTANVAFDDHPNAKRFSDRIETVTVDSVFDWMQRAKLTAQPVGTLR</sequence>
<dbReference type="Pfam" id="PF09916">
    <property type="entry name" value="DUF2145"/>
    <property type="match status" value="1"/>
</dbReference>
<protein>
    <recommendedName>
        <fullName evidence="4">DUF2145 domain-containing protein</fullName>
    </recommendedName>
</protein>
<keyword evidence="1" id="KW-0732">Signal</keyword>